<organism evidence="2 3">
    <name type="scientific">Trifolium medium</name>
    <dbReference type="NCBI Taxonomy" id="97028"/>
    <lineage>
        <taxon>Eukaryota</taxon>
        <taxon>Viridiplantae</taxon>
        <taxon>Streptophyta</taxon>
        <taxon>Embryophyta</taxon>
        <taxon>Tracheophyta</taxon>
        <taxon>Spermatophyta</taxon>
        <taxon>Magnoliopsida</taxon>
        <taxon>eudicotyledons</taxon>
        <taxon>Gunneridae</taxon>
        <taxon>Pentapetalae</taxon>
        <taxon>rosids</taxon>
        <taxon>fabids</taxon>
        <taxon>Fabales</taxon>
        <taxon>Fabaceae</taxon>
        <taxon>Papilionoideae</taxon>
        <taxon>50 kb inversion clade</taxon>
        <taxon>NPAAA clade</taxon>
        <taxon>Hologalegina</taxon>
        <taxon>IRL clade</taxon>
        <taxon>Trifolieae</taxon>
        <taxon>Trifolium</taxon>
    </lineage>
</organism>
<evidence type="ECO:0000259" key="1">
    <source>
        <dbReference type="Pfam" id="PF00198"/>
    </source>
</evidence>
<name>A0A392MXB0_9FABA</name>
<dbReference type="Proteomes" id="UP000265520">
    <property type="component" value="Unassembled WGS sequence"/>
</dbReference>
<evidence type="ECO:0000313" key="2">
    <source>
        <dbReference type="EMBL" id="MCH91942.1"/>
    </source>
</evidence>
<dbReference type="EMBL" id="LXQA010021498">
    <property type="protein sequence ID" value="MCH91942.1"/>
    <property type="molecule type" value="Genomic_DNA"/>
</dbReference>
<keyword evidence="3" id="KW-1185">Reference proteome</keyword>
<sequence>MSFYWNVSDVTLDPLLSLRKDLKEQYDVKVSVNDIIIKVVAAALRNVPEANGGKSSDRFRRCFTYKTTPANSVSSKLRSLVVEVEHRKAYRSDTLSTYSLEHSESDCRIILAVKP</sequence>
<dbReference type="PANTHER" id="PTHR23151:SF90">
    <property type="entry name" value="DIHYDROLIPOYLLYSINE-RESIDUE ACETYLTRANSFERASE COMPONENT OF PYRUVATE DEHYDROGENASE COMPLEX, MITOCHONDRIAL-RELATED"/>
    <property type="match status" value="1"/>
</dbReference>
<feature type="non-terminal residue" evidence="2">
    <location>
        <position position="115"/>
    </location>
</feature>
<accession>A0A392MXB0</accession>
<keyword evidence="2" id="KW-0808">Transferase</keyword>
<proteinExistence type="predicted"/>
<dbReference type="AlphaFoldDB" id="A0A392MXB0"/>
<dbReference type="SUPFAM" id="SSF52777">
    <property type="entry name" value="CoA-dependent acyltransferases"/>
    <property type="match status" value="1"/>
</dbReference>
<dbReference type="Gene3D" id="3.30.559.10">
    <property type="entry name" value="Chloramphenicol acetyltransferase-like domain"/>
    <property type="match status" value="1"/>
</dbReference>
<comment type="caution">
    <text evidence="2">The sequence shown here is derived from an EMBL/GenBank/DDBJ whole genome shotgun (WGS) entry which is preliminary data.</text>
</comment>
<feature type="domain" description="2-oxoacid dehydrogenase acyltransferase catalytic" evidence="1">
    <location>
        <begin position="6"/>
        <end position="54"/>
    </location>
</feature>
<dbReference type="InterPro" id="IPR023213">
    <property type="entry name" value="CAT-like_dom_sf"/>
</dbReference>
<evidence type="ECO:0000313" key="3">
    <source>
        <dbReference type="Proteomes" id="UP000265520"/>
    </source>
</evidence>
<dbReference type="GO" id="GO:0006086">
    <property type="term" value="P:pyruvate decarboxylation to acetyl-CoA"/>
    <property type="evidence" value="ECO:0007669"/>
    <property type="project" value="InterPro"/>
</dbReference>
<dbReference type="InterPro" id="IPR001078">
    <property type="entry name" value="2-oxoacid_DH_actylTfrase"/>
</dbReference>
<dbReference type="InterPro" id="IPR045257">
    <property type="entry name" value="E2/Pdx1"/>
</dbReference>
<dbReference type="Pfam" id="PF00198">
    <property type="entry name" value="2-oxoacid_dh"/>
    <property type="match status" value="1"/>
</dbReference>
<reference evidence="2 3" key="1">
    <citation type="journal article" date="2018" name="Front. Plant Sci.">
        <title>Red Clover (Trifolium pratense) and Zigzag Clover (T. medium) - A Picture of Genomic Similarities and Differences.</title>
        <authorList>
            <person name="Dluhosova J."/>
            <person name="Istvanek J."/>
            <person name="Nedelnik J."/>
            <person name="Repkova J."/>
        </authorList>
    </citation>
    <scope>NUCLEOTIDE SEQUENCE [LARGE SCALE GENOMIC DNA]</scope>
    <source>
        <strain evidence="3">cv. 10/8</strain>
        <tissue evidence="2">Leaf</tissue>
    </source>
</reference>
<protein>
    <submittedName>
        <fullName evidence="2">Dihydrolipoyllysine-residue acetyltransferase component 1 of pyruvate dehydrogenase mitochondrial-like</fullName>
    </submittedName>
</protein>
<dbReference type="PANTHER" id="PTHR23151">
    <property type="entry name" value="DIHYDROLIPOAMIDE ACETYL/SUCCINYL-TRANSFERASE-RELATED"/>
    <property type="match status" value="1"/>
</dbReference>
<dbReference type="GO" id="GO:0045254">
    <property type="term" value="C:pyruvate dehydrogenase complex"/>
    <property type="evidence" value="ECO:0007669"/>
    <property type="project" value="InterPro"/>
</dbReference>
<keyword evidence="2" id="KW-0670">Pyruvate</keyword>
<dbReference type="GO" id="GO:0016746">
    <property type="term" value="F:acyltransferase activity"/>
    <property type="evidence" value="ECO:0007669"/>
    <property type="project" value="InterPro"/>
</dbReference>
<gene>
    <name evidence="2" type="ORF">A2U01_0012874</name>
</gene>
<dbReference type="GO" id="GO:0005739">
    <property type="term" value="C:mitochondrion"/>
    <property type="evidence" value="ECO:0007669"/>
    <property type="project" value="TreeGrafter"/>
</dbReference>